<evidence type="ECO:0000313" key="1">
    <source>
        <dbReference type="EMBL" id="KAK5634547.1"/>
    </source>
</evidence>
<reference evidence="1 2" key="1">
    <citation type="submission" date="2023-10" db="EMBL/GenBank/DDBJ databases">
        <title>Draft genome sequence of Xylaria bambusicola isolate GMP-LS, the root and basal stem rot pathogen of sugarcane in Indonesia.</title>
        <authorList>
            <person name="Selvaraj P."/>
            <person name="Muralishankar V."/>
            <person name="Muruganantham S."/>
            <person name="Sp S."/>
            <person name="Haryani S."/>
            <person name="Lau K.J.X."/>
            <person name="Naqvi N.I."/>
        </authorList>
    </citation>
    <scope>NUCLEOTIDE SEQUENCE [LARGE SCALE GENOMIC DNA]</scope>
    <source>
        <strain evidence="1">GMP-LS</strain>
    </source>
</reference>
<organism evidence="1 2">
    <name type="scientific">Xylaria bambusicola</name>
    <dbReference type="NCBI Taxonomy" id="326684"/>
    <lineage>
        <taxon>Eukaryota</taxon>
        <taxon>Fungi</taxon>
        <taxon>Dikarya</taxon>
        <taxon>Ascomycota</taxon>
        <taxon>Pezizomycotina</taxon>
        <taxon>Sordariomycetes</taxon>
        <taxon>Xylariomycetidae</taxon>
        <taxon>Xylariales</taxon>
        <taxon>Xylariaceae</taxon>
        <taxon>Xylaria</taxon>
    </lineage>
</organism>
<proteinExistence type="predicted"/>
<accession>A0AAN7Z8E7</accession>
<name>A0AAN7Z8E7_9PEZI</name>
<dbReference type="AlphaFoldDB" id="A0AAN7Z8E7"/>
<comment type="caution">
    <text evidence="1">The sequence shown here is derived from an EMBL/GenBank/DDBJ whole genome shotgun (WGS) entry which is preliminary data.</text>
</comment>
<protein>
    <submittedName>
        <fullName evidence="1">Uncharacterized protein</fullName>
    </submittedName>
</protein>
<sequence>MSLFITSTDVSRNLAEAKTHIHADCTSMSIITTKTLHHLSATFRGEFRARRGFIRACRAFSTAKRSNYLDIDIELINAAKVRLLPKAVGQTITTHLEESHRGWVLCAGSSRALLEL</sequence>
<gene>
    <name evidence="1" type="ORF">RRF57_010260</name>
</gene>
<evidence type="ECO:0000313" key="2">
    <source>
        <dbReference type="Proteomes" id="UP001305414"/>
    </source>
</evidence>
<keyword evidence="2" id="KW-1185">Reference proteome</keyword>
<dbReference type="EMBL" id="JAWHQM010000042">
    <property type="protein sequence ID" value="KAK5634547.1"/>
    <property type="molecule type" value="Genomic_DNA"/>
</dbReference>
<dbReference type="Proteomes" id="UP001305414">
    <property type="component" value="Unassembled WGS sequence"/>
</dbReference>